<accession>A0A0P9CU03</accession>
<sequence>MNKQHITLSDTDRSTLTNLLARGTLSAKTFKRATALLELDRGKTLVEVAATVQVSYPTVSSWRDKYITLGLRSLDDAPRSGRPIEIDGEQRAKITALACSDAPEGHARWSLRLLAEKAVESGLCEHVSHSLVGDVLKKTN</sequence>
<organism evidence="1 2">
    <name type="scientific">Kouleothrix aurantiaca</name>
    <dbReference type="NCBI Taxonomy" id="186479"/>
    <lineage>
        <taxon>Bacteria</taxon>
        <taxon>Bacillati</taxon>
        <taxon>Chloroflexota</taxon>
        <taxon>Chloroflexia</taxon>
        <taxon>Chloroflexales</taxon>
        <taxon>Roseiflexineae</taxon>
        <taxon>Roseiflexaceae</taxon>
        <taxon>Kouleothrix</taxon>
    </lineage>
</organism>
<name>A0A0P9CU03_9CHLR</name>
<reference evidence="1 2" key="1">
    <citation type="submission" date="2015-09" db="EMBL/GenBank/DDBJ databases">
        <title>Draft genome sequence of Kouleothrix aurantiaca JCM 19913.</title>
        <authorList>
            <person name="Hemp J."/>
        </authorList>
    </citation>
    <scope>NUCLEOTIDE SEQUENCE [LARGE SCALE GENOMIC DNA]</scope>
    <source>
        <strain evidence="1 2">COM-B</strain>
    </source>
</reference>
<dbReference type="AlphaFoldDB" id="A0A0P9CU03"/>
<gene>
    <name evidence="1" type="ORF">SE17_34345</name>
</gene>
<dbReference type="EMBL" id="LJCR01002176">
    <property type="protein sequence ID" value="KPV49131.1"/>
    <property type="molecule type" value="Genomic_DNA"/>
</dbReference>
<protein>
    <submittedName>
        <fullName evidence="1">Transposase</fullName>
    </submittedName>
</protein>
<evidence type="ECO:0000313" key="1">
    <source>
        <dbReference type="EMBL" id="KPV49131.1"/>
    </source>
</evidence>
<dbReference type="PATRIC" id="fig|186479.3.peg.4156"/>
<dbReference type="SUPFAM" id="SSF46689">
    <property type="entry name" value="Homeodomain-like"/>
    <property type="match status" value="1"/>
</dbReference>
<dbReference type="InterPro" id="IPR009057">
    <property type="entry name" value="Homeodomain-like_sf"/>
</dbReference>
<dbReference type="Proteomes" id="UP000050509">
    <property type="component" value="Unassembled WGS sequence"/>
</dbReference>
<comment type="caution">
    <text evidence="1">The sequence shown here is derived from an EMBL/GenBank/DDBJ whole genome shotgun (WGS) entry which is preliminary data.</text>
</comment>
<dbReference type="Pfam" id="PF13565">
    <property type="entry name" value="HTH_32"/>
    <property type="match status" value="1"/>
</dbReference>
<evidence type="ECO:0000313" key="2">
    <source>
        <dbReference type="Proteomes" id="UP000050509"/>
    </source>
</evidence>
<keyword evidence="2" id="KW-1185">Reference proteome</keyword>
<proteinExistence type="predicted"/>